<proteinExistence type="predicted"/>
<evidence type="ECO:0000256" key="1">
    <source>
        <dbReference type="SAM" id="Phobius"/>
    </source>
</evidence>
<dbReference type="Proteomes" id="UP001500827">
    <property type="component" value="Unassembled WGS sequence"/>
</dbReference>
<evidence type="ECO:0000313" key="3">
    <source>
        <dbReference type="Proteomes" id="UP001500827"/>
    </source>
</evidence>
<keyword evidence="1" id="KW-0812">Transmembrane</keyword>
<name>A0ABP7L0R4_9SPHN</name>
<comment type="caution">
    <text evidence="2">The sequence shown here is derived from an EMBL/GenBank/DDBJ whole genome shotgun (WGS) entry which is preliminary data.</text>
</comment>
<sequence>MTDAPNQGALQGGMASVASVAAIIGPLAMTQVLAVSAENGTTGAAFLTAALLVGLALVVLYFGILRRSTVWTATDEA</sequence>
<accession>A0ABP7L0R4</accession>
<organism evidence="2 3">
    <name type="scientific">Sphingomonas limnosediminicola</name>
    <dbReference type="NCBI Taxonomy" id="940133"/>
    <lineage>
        <taxon>Bacteria</taxon>
        <taxon>Pseudomonadati</taxon>
        <taxon>Pseudomonadota</taxon>
        <taxon>Alphaproteobacteria</taxon>
        <taxon>Sphingomonadales</taxon>
        <taxon>Sphingomonadaceae</taxon>
        <taxon>Sphingomonas</taxon>
    </lineage>
</organism>
<reference evidence="3" key="1">
    <citation type="journal article" date="2019" name="Int. J. Syst. Evol. Microbiol.">
        <title>The Global Catalogue of Microorganisms (GCM) 10K type strain sequencing project: providing services to taxonomists for standard genome sequencing and annotation.</title>
        <authorList>
            <consortium name="The Broad Institute Genomics Platform"/>
            <consortium name="The Broad Institute Genome Sequencing Center for Infectious Disease"/>
            <person name="Wu L."/>
            <person name="Ma J."/>
        </authorList>
    </citation>
    <scope>NUCLEOTIDE SEQUENCE [LARGE SCALE GENOMIC DNA]</scope>
    <source>
        <strain evidence="3">JCM 17543</strain>
    </source>
</reference>
<gene>
    <name evidence="2" type="ORF">GCM10022276_07140</name>
</gene>
<keyword evidence="1" id="KW-1133">Transmembrane helix</keyword>
<dbReference type="RefSeq" id="WP_344698319.1">
    <property type="nucleotide sequence ID" value="NZ_BAABBM010000001.1"/>
</dbReference>
<feature type="transmembrane region" description="Helical" evidence="1">
    <location>
        <begin position="12"/>
        <end position="37"/>
    </location>
</feature>
<keyword evidence="1" id="KW-0472">Membrane</keyword>
<protein>
    <recommendedName>
        <fullName evidence="4">MFS transporter</fullName>
    </recommendedName>
</protein>
<evidence type="ECO:0000313" key="2">
    <source>
        <dbReference type="EMBL" id="GAA3890592.1"/>
    </source>
</evidence>
<feature type="transmembrane region" description="Helical" evidence="1">
    <location>
        <begin position="43"/>
        <end position="64"/>
    </location>
</feature>
<dbReference type="EMBL" id="BAABBM010000001">
    <property type="protein sequence ID" value="GAA3890592.1"/>
    <property type="molecule type" value="Genomic_DNA"/>
</dbReference>
<evidence type="ECO:0008006" key="4">
    <source>
        <dbReference type="Google" id="ProtNLM"/>
    </source>
</evidence>
<keyword evidence="3" id="KW-1185">Reference proteome</keyword>